<evidence type="ECO:0000256" key="1">
    <source>
        <dbReference type="SAM" id="MobiDB-lite"/>
    </source>
</evidence>
<comment type="caution">
    <text evidence="2">The sequence shown here is derived from an EMBL/GenBank/DDBJ whole genome shotgun (WGS) entry which is preliminary data.</text>
</comment>
<evidence type="ECO:0000313" key="2">
    <source>
        <dbReference type="EMBL" id="KAK3724279.1"/>
    </source>
</evidence>
<sequence length="138" mass="15538">MRVSLDLAAVRASTSFLLLEVSNHRSDHIKSQERTESETILRALSPPFRGSFFPDPSRKKKQSKKHFREEPKKQKLNDIGINGIRLKSTETGGNRKLGFSEVKYPSLKNDKRLGSHSSKSSPARQWHSLTTAKGAFCS</sequence>
<feature type="region of interest" description="Disordered" evidence="1">
    <location>
        <begin position="46"/>
        <end position="138"/>
    </location>
</feature>
<dbReference type="AlphaFoldDB" id="A0AAE0XXP3"/>
<proteinExistence type="predicted"/>
<protein>
    <submittedName>
        <fullName evidence="2">Uncharacterized protein</fullName>
    </submittedName>
</protein>
<feature type="compositionally biased region" description="Basic and acidic residues" evidence="1">
    <location>
        <begin position="67"/>
        <end position="76"/>
    </location>
</feature>
<accession>A0AAE0XXP3</accession>
<evidence type="ECO:0000313" key="3">
    <source>
        <dbReference type="Proteomes" id="UP001283361"/>
    </source>
</evidence>
<feature type="compositionally biased region" description="Polar residues" evidence="1">
    <location>
        <begin position="115"/>
        <end position="131"/>
    </location>
</feature>
<organism evidence="2 3">
    <name type="scientific">Elysia crispata</name>
    <name type="common">lettuce slug</name>
    <dbReference type="NCBI Taxonomy" id="231223"/>
    <lineage>
        <taxon>Eukaryota</taxon>
        <taxon>Metazoa</taxon>
        <taxon>Spiralia</taxon>
        <taxon>Lophotrochozoa</taxon>
        <taxon>Mollusca</taxon>
        <taxon>Gastropoda</taxon>
        <taxon>Heterobranchia</taxon>
        <taxon>Euthyneura</taxon>
        <taxon>Panpulmonata</taxon>
        <taxon>Sacoglossa</taxon>
        <taxon>Placobranchoidea</taxon>
        <taxon>Plakobranchidae</taxon>
        <taxon>Elysia</taxon>
    </lineage>
</organism>
<dbReference type="EMBL" id="JAWDGP010007346">
    <property type="protein sequence ID" value="KAK3724279.1"/>
    <property type="molecule type" value="Genomic_DNA"/>
</dbReference>
<dbReference type="Proteomes" id="UP001283361">
    <property type="component" value="Unassembled WGS sequence"/>
</dbReference>
<reference evidence="2" key="1">
    <citation type="journal article" date="2023" name="G3 (Bethesda)">
        <title>A reference genome for the long-term kleptoplast-retaining sea slug Elysia crispata morphotype clarki.</title>
        <authorList>
            <person name="Eastman K.E."/>
            <person name="Pendleton A.L."/>
            <person name="Shaikh M.A."/>
            <person name="Suttiyut T."/>
            <person name="Ogas R."/>
            <person name="Tomko P."/>
            <person name="Gavelis G."/>
            <person name="Widhalm J.R."/>
            <person name="Wisecaver J.H."/>
        </authorList>
    </citation>
    <scope>NUCLEOTIDE SEQUENCE</scope>
    <source>
        <strain evidence="2">ECLA1</strain>
    </source>
</reference>
<keyword evidence="3" id="KW-1185">Reference proteome</keyword>
<gene>
    <name evidence="2" type="ORF">RRG08_043278</name>
</gene>
<name>A0AAE0XXP3_9GAST</name>